<dbReference type="InterPro" id="IPR013564">
    <property type="entry name" value="MurT_C"/>
</dbReference>
<accession>A0A1J5BB50</accession>
<dbReference type="InterPro" id="IPR043703">
    <property type="entry name" value="Lipid_II_synth_MurT"/>
</dbReference>
<dbReference type="PANTHER" id="PTHR23135:SF7">
    <property type="entry name" value="LIPID II ISOGLUTAMINYL SYNTHASE (GLUTAMINE-HYDROLYZING) SUBUNIT MURT"/>
    <property type="match status" value="1"/>
</dbReference>
<dbReference type="UniPathway" id="UPA00219"/>
<comment type="subunit">
    <text evidence="1">Forms a heterodimer with GatD.</text>
</comment>
<comment type="similarity">
    <text evidence="1">Belongs to the MurCDEF family. MurT subfamily.</text>
</comment>
<keyword evidence="1" id="KW-0547">Nucleotide-binding</keyword>
<sequence length="368" mass="41436">MSSSIIIGKIISRCLRFFSSKGGTALPGLIALKINPILLRRLAEQNQLKSIIITGTNGKTTTSRLLGSMLQAQNILFLHNRSGSNLLRGIASTLINQSDIFGRLKIKLAIWEIDEAAVLTAVRQLQPEIILFNNLSRDQLDRYGELDSILKSWQESLTILPQNAQVLINRTDQRLQQLHSPQIIYFGRKHPLGQYHQANILAAQALAHALKLKPTSISQGLQSFRPAFGRGETFIFNKRQVKILLVKNPAGLTAVLNLLRDNQQLNQPLLVALNDLIADGTDVSWIWDANLEILRHRRTPIIVSGLRSADLALRLKYAGVKEQLIHLHPNLHQAWQKFIAQPGQNHNILPTYTAMLKLRQIIFQQKFD</sequence>
<comment type="catalytic activity">
    <reaction evidence="1">
        <text>beta-D-GlcNAc-(1-&gt;4)-Mur2Ac(oyl-L-Ala-gamma-D-O-P-Glu-L-Lys-D-Ala-D-Ala)-di-trans,octa-cis-undecaprenyl diphosphate + NH4(+) = beta-D-GlcNAc-(1-&gt;4)-Mur2Ac(oyl-L-Ala-D-isoglutaminyl-L-Lys-D-Ala-D-Ala)-di-trans,octa-cis-undecaprenyl diphosphate + phosphate + H(+)</text>
        <dbReference type="Rhea" id="RHEA:57932"/>
        <dbReference type="ChEBI" id="CHEBI:15378"/>
        <dbReference type="ChEBI" id="CHEBI:28938"/>
        <dbReference type="ChEBI" id="CHEBI:43474"/>
        <dbReference type="ChEBI" id="CHEBI:62233"/>
        <dbReference type="ChEBI" id="CHEBI:143132"/>
    </reaction>
</comment>
<comment type="catalytic activity">
    <reaction evidence="1">
        <text>beta-D-GlcNAc-(1-&gt;4)-Mur2Ac(oyl-L-Ala-gamma-D-Glu-L-Lys-D-Ala-D-Ala)-di-trans,octa-cis-undecaprenyl diphosphate + L-glutamine + ATP + H2O = beta-D-GlcNAc-(1-&gt;4)-Mur2Ac(oyl-L-Ala-D-isoglutaminyl-L-Lys-D-Ala-D-Ala)-di-trans,octa-cis-undecaprenyl diphosphate + L-glutamate + ADP + phosphate + H(+)</text>
        <dbReference type="Rhea" id="RHEA:57928"/>
        <dbReference type="ChEBI" id="CHEBI:15377"/>
        <dbReference type="ChEBI" id="CHEBI:15378"/>
        <dbReference type="ChEBI" id="CHEBI:29985"/>
        <dbReference type="ChEBI" id="CHEBI:30616"/>
        <dbReference type="ChEBI" id="CHEBI:43474"/>
        <dbReference type="ChEBI" id="CHEBI:58359"/>
        <dbReference type="ChEBI" id="CHEBI:60033"/>
        <dbReference type="ChEBI" id="CHEBI:62233"/>
        <dbReference type="ChEBI" id="CHEBI:456216"/>
        <dbReference type="EC" id="6.3.5.13"/>
    </reaction>
</comment>
<dbReference type="GO" id="GO:0005524">
    <property type="term" value="F:ATP binding"/>
    <property type="evidence" value="ECO:0007669"/>
    <property type="project" value="UniProtKB-UniRule"/>
</dbReference>
<dbReference type="GO" id="GO:0071555">
    <property type="term" value="P:cell wall organization"/>
    <property type="evidence" value="ECO:0007669"/>
    <property type="project" value="UniProtKB-KW"/>
</dbReference>
<dbReference type="InterPro" id="IPR036565">
    <property type="entry name" value="Mur-like_cat_sf"/>
</dbReference>
<evidence type="ECO:0000259" key="2">
    <source>
        <dbReference type="Pfam" id="PF08245"/>
    </source>
</evidence>
<evidence type="ECO:0000313" key="5">
    <source>
        <dbReference type="Proteomes" id="UP000183605"/>
    </source>
</evidence>
<keyword evidence="1" id="KW-0436">Ligase</keyword>
<dbReference type="GO" id="GO:0009252">
    <property type="term" value="P:peptidoglycan biosynthetic process"/>
    <property type="evidence" value="ECO:0007669"/>
    <property type="project" value="UniProtKB-UniRule"/>
</dbReference>
<reference evidence="4 5" key="1">
    <citation type="journal article" date="2016" name="Environ. Microbiol.">
        <title>Genomic resolution of a cold subsurface aquifer community provides metabolic insights for novel microbes adapted to high CO concentrations.</title>
        <authorList>
            <person name="Probst A.J."/>
            <person name="Castelle C.J."/>
            <person name="Singh A."/>
            <person name="Brown C.T."/>
            <person name="Anantharaman K."/>
            <person name="Sharon I."/>
            <person name="Hug L.A."/>
            <person name="Burstein D."/>
            <person name="Emerson J.B."/>
            <person name="Thomas B.C."/>
            <person name="Banfield J.F."/>
        </authorList>
    </citation>
    <scope>NUCLEOTIDE SEQUENCE [LARGE SCALE GENOMIC DNA]</scope>
    <source>
        <strain evidence="4">CG2_30_44_31</strain>
    </source>
</reference>
<organism evidence="4 5">
    <name type="scientific">Candidatus Beckwithbacteria bacterium CG2_30_44_31</name>
    <dbReference type="NCBI Taxonomy" id="1805035"/>
    <lineage>
        <taxon>Bacteria</taxon>
        <taxon>Candidatus Beckwithiibacteriota</taxon>
    </lineage>
</organism>
<dbReference type="AlphaFoldDB" id="A0A1J5BB50"/>
<dbReference type="PANTHER" id="PTHR23135">
    <property type="entry name" value="MUR LIGASE FAMILY MEMBER"/>
    <property type="match status" value="1"/>
</dbReference>
<keyword evidence="1" id="KW-0573">Peptidoglycan synthesis</keyword>
<dbReference type="Pfam" id="PF08353">
    <property type="entry name" value="MurT_C"/>
    <property type="match status" value="1"/>
</dbReference>
<dbReference type="GO" id="GO:0046872">
    <property type="term" value="F:metal ion binding"/>
    <property type="evidence" value="ECO:0007669"/>
    <property type="project" value="UniProtKB-KW"/>
</dbReference>
<dbReference type="SUPFAM" id="SSF53623">
    <property type="entry name" value="MurD-like peptide ligases, catalytic domain"/>
    <property type="match status" value="1"/>
</dbReference>
<dbReference type="GO" id="GO:0008360">
    <property type="term" value="P:regulation of cell shape"/>
    <property type="evidence" value="ECO:0007669"/>
    <property type="project" value="UniProtKB-KW"/>
</dbReference>
<dbReference type="Proteomes" id="UP000183605">
    <property type="component" value="Unassembled WGS sequence"/>
</dbReference>
<evidence type="ECO:0000313" key="4">
    <source>
        <dbReference type="EMBL" id="OIP04160.1"/>
    </source>
</evidence>
<evidence type="ECO:0000259" key="3">
    <source>
        <dbReference type="Pfam" id="PF08353"/>
    </source>
</evidence>
<comment type="caution">
    <text evidence="1">Lacks conserved residue(s) required for the propagation of feature annotation.</text>
</comment>
<dbReference type="EMBL" id="MNXQ01000012">
    <property type="protein sequence ID" value="OIP04160.1"/>
    <property type="molecule type" value="Genomic_DNA"/>
</dbReference>
<dbReference type="Gene3D" id="3.40.1190.10">
    <property type="entry name" value="Mur-like, catalytic domain"/>
    <property type="match status" value="1"/>
</dbReference>
<dbReference type="InterPro" id="IPR013221">
    <property type="entry name" value="Mur_ligase_cen"/>
</dbReference>
<proteinExistence type="inferred from homology"/>
<dbReference type="EC" id="6.3.5.13" evidence="1"/>
<dbReference type="GO" id="GO:0016881">
    <property type="term" value="F:acid-amino acid ligase activity"/>
    <property type="evidence" value="ECO:0007669"/>
    <property type="project" value="InterPro"/>
</dbReference>
<protein>
    <recommendedName>
        <fullName evidence="1">Lipid II isoglutaminyl synthase (glutamine-hydrolyzing) subunit MurT</fullName>
        <ecNumber evidence="1">6.3.5.13</ecNumber>
    </recommendedName>
</protein>
<keyword evidence="1" id="KW-0961">Cell wall biogenesis/degradation</keyword>
<keyword evidence="1" id="KW-0133">Cell shape</keyword>
<dbReference type="GO" id="GO:0140282">
    <property type="term" value="F:carbon-nitrogen ligase activity on lipid II"/>
    <property type="evidence" value="ECO:0007669"/>
    <property type="project" value="UniProtKB-UniRule"/>
</dbReference>
<comment type="catalytic activity">
    <reaction evidence="1">
        <text>beta-D-GlcNAc-(1-&gt;4)-Mur2Ac(oyl-L-Ala-gamma-D-Glu-L-Lys-D-Ala-D-Ala)-di-trans,octa-cis-undecaprenyl diphosphate + ATP = beta-D-GlcNAc-(1-&gt;4)-Mur2Ac(oyl-L-Ala-gamma-D-O-P-Glu-L-Lys-D-Ala-D-Ala)-di-trans,octa-cis-undecaprenyl diphosphate + ADP</text>
        <dbReference type="Rhea" id="RHEA:59488"/>
        <dbReference type="ChEBI" id="CHEBI:30616"/>
        <dbReference type="ChEBI" id="CHEBI:60033"/>
        <dbReference type="ChEBI" id="CHEBI:143132"/>
        <dbReference type="ChEBI" id="CHEBI:456216"/>
    </reaction>
</comment>
<comment type="caution">
    <text evidence="4">The sequence shown here is derived from an EMBL/GenBank/DDBJ whole genome shotgun (WGS) entry which is preliminary data.</text>
</comment>
<feature type="active site" evidence="1">
    <location>
        <position position="282"/>
    </location>
</feature>
<comment type="function">
    <text evidence="1">The lipid II isoglutaminyl synthase complex catalyzes the formation of alpha-D-isoglutamine in the cell wall lipid II stem peptide. The MurT subunit catalyzes the ATP-dependent amidation of D-glutamate residue of lipid II, converting it to an isoglutamine residue.</text>
</comment>
<dbReference type="HAMAP" id="MF_02214">
    <property type="entry name" value="Lipid_II_synth_MurT"/>
    <property type="match status" value="1"/>
</dbReference>
<comment type="pathway">
    <text evidence="1">Cell wall biogenesis; peptidoglycan biosynthesis.</text>
</comment>
<evidence type="ECO:0000256" key="1">
    <source>
        <dbReference type="HAMAP-Rule" id="MF_02214"/>
    </source>
</evidence>
<name>A0A1J5BB50_9BACT</name>
<dbReference type="Pfam" id="PF08245">
    <property type="entry name" value="Mur_ligase_M"/>
    <property type="match status" value="1"/>
</dbReference>
<gene>
    <name evidence="1" type="primary">murT</name>
    <name evidence="4" type="ORF">AUK18_00520</name>
</gene>
<keyword evidence="1" id="KW-0479">Metal-binding</keyword>
<feature type="domain" description="Mur ligase central" evidence="2">
    <location>
        <begin position="53"/>
        <end position="201"/>
    </location>
</feature>
<feature type="domain" description="Lipid II isoglutaminyl synthase (glutamine-hydrolyzing) subunit MurT C-terminal" evidence="3">
    <location>
        <begin position="245"/>
        <end position="355"/>
    </location>
</feature>
<keyword evidence="1" id="KW-0067">ATP-binding</keyword>